<evidence type="ECO:0000256" key="1">
    <source>
        <dbReference type="ARBA" id="ARBA00022723"/>
    </source>
</evidence>
<dbReference type="PANTHER" id="PTHR45935:SF28">
    <property type="entry name" value="SCAN DOMAIN-CONTAINING PROTEIN 3"/>
    <property type="match status" value="1"/>
</dbReference>
<evidence type="ECO:0000313" key="8">
    <source>
        <dbReference type="EMBL" id="KFO33279.1"/>
    </source>
</evidence>
<keyword evidence="9" id="KW-1185">Reference proteome</keyword>
<name>A0A091DMC9_FUKDA</name>
<evidence type="ECO:0000256" key="5">
    <source>
        <dbReference type="PROSITE-ProRule" id="PRU00187"/>
    </source>
</evidence>
<keyword evidence="2" id="KW-0863">Zinc-finger</keyword>
<dbReference type="SMART" id="SM00431">
    <property type="entry name" value="SCAN"/>
    <property type="match status" value="1"/>
</dbReference>
<keyword evidence="3" id="KW-0862">Zinc</keyword>
<reference evidence="8 9" key="1">
    <citation type="submission" date="2013-11" db="EMBL/GenBank/DDBJ databases">
        <title>The Damaraland mole rat (Fukomys damarensis) genome and evolution of African mole rats.</title>
        <authorList>
            <person name="Gladyshev V.N."/>
            <person name="Fang X."/>
        </authorList>
    </citation>
    <scope>NUCLEOTIDE SEQUENCE [LARGE SCALE GENOMIC DNA]</scope>
    <source>
        <tissue evidence="8">Liver</tissue>
    </source>
</reference>
<accession>A0A091DMC9</accession>
<evidence type="ECO:0000259" key="7">
    <source>
        <dbReference type="PROSITE" id="PS50804"/>
    </source>
</evidence>
<dbReference type="eggNOG" id="KOG1721">
    <property type="taxonomic scope" value="Eukaryota"/>
</dbReference>
<dbReference type="PANTHER" id="PTHR45935">
    <property type="entry name" value="PROTEIN ZBED8-RELATED"/>
    <property type="match status" value="1"/>
</dbReference>
<dbReference type="Pfam" id="PF02023">
    <property type="entry name" value="SCAN"/>
    <property type="match status" value="1"/>
</dbReference>
<feature type="region of interest" description="Disordered" evidence="6">
    <location>
        <begin position="191"/>
        <end position="260"/>
    </location>
</feature>
<dbReference type="Proteomes" id="UP000028990">
    <property type="component" value="Unassembled WGS sequence"/>
</dbReference>
<dbReference type="GO" id="GO:0008270">
    <property type="term" value="F:zinc ion binding"/>
    <property type="evidence" value="ECO:0007669"/>
    <property type="project" value="UniProtKB-KW"/>
</dbReference>
<feature type="domain" description="SCAN box" evidence="7">
    <location>
        <begin position="11"/>
        <end position="43"/>
    </location>
</feature>
<dbReference type="PROSITE" id="PS50804">
    <property type="entry name" value="SCAN_BOX"/>
    <property type="match status" value="1"/>
</dbReference>
<sequence>MHDDWKLRIHTVLPGELRTWVQLHHPESGQEAVAMVEDFQRHLSGPGEVSASAQKQEVRLEETTALDAAEESPTPPLVGGSALEPTWSLFVTEGHSTSPAGTSFENAGAPIRHPTHWSGPRALLPRASLGTQSLLPLDGLWLALDLSFSVCQPAPLHYPFAHLETVLDSLGAPHCFPAGENRMENSELPAKAISKPSETPERSSEGLLGVAPRPDAGDGCEDALEQLGGRPLDEGGSGLESEFLEITDEDKSPTEDRCEE</sequence>
<keyword evidence="1" id="KW-0479">Metal-binding</keyword>
<protein>
    <submittedName>
        <fullName evidence="8">Zinc finger protein 167</fullName>
    </submittedName>
</protein>
<gene>
    <name evidence="8" type="ORF">H920_05467</name>
</gene>
<dbReference type="AlphaFoldDB" id="A0A091DMC9"/>
<proteinExistence type="predicted"/>
<keyword evidence="4 5" id="KW-0539">Nucleus</keyword>
<organism evidence="8 9">
    <name type="scientific">Fukomys damarensis</name>
    <name type="common">Damaraland mole rat</name>
    <name type="synonym">Cryptomys damarensis</name>
    <dbReference type="NCBI Taxonomy" id="885580"/>
    <lineage>
        <taxon>Eukaryota</taxon>
        <taxon>Metazoa</taxon>
        <taxon>Chordata</taxon>
        <taxon>Craniata</taxon>
        <taxon>Vertebrata</taxon>
        <taxon>Euteleostomi</taxon>
        <taxon>Mammalia</taxon>
        <taxon>Eutheria</taxon>
        <taxon>Euarchontoglires</taxon>
        <taxon>Glires</taxon>
        <taxon>Rodentia</taxon>
        <taxon>Hystricomorpha</taxon>
        <taxon>Bathyergidae</taxon>
        <taxon>Fukomys</taxon>
    </lineage>
</organism>
<feature type="compositionally biased region" description="Basic and acidic residues" evidence="6">
    <location>
        <begin position="249"/>
        <end position="260"/>
    </location>
</feature>
<dbReference type="InterPro" id="IPR050916">
    <property type="entry name" value="SCAN-C2H2_zinc_finger"/>
</dbReference>
<evidence type="ECO:0000256" key="2">
    <source>
        <dbReference type="ARBA" id="ARBA00022771"/>
    </source>
</evidence>
<dbReference type="EMBL" id="KN122104">
    <property type="protein sequence ID" value="KFO33279.1"/>
    <property type="molecule type" value="Genomic_DNA"/>
</dbReference>
<evidence type="ECO:0000256" key="6">
    <source>
        <dbReference type="SAM" id="MobiDB-lite"/>
    </source>
</evidence>
<evidence type="ECO:0000313" key="9">
    <source>
        <dbReference type="Proteomes" id="UP000028990"/>
    </source>
</evidence>
<dbReference type="SUPFAM" id="SSF47353">
    <property type="entry name" value="Retrovirus capsid dimerization domain-like"/>
    <property type="match status" value="1"/>
</dbReference>
<dbReference type="InterPro" id="IPR003309">
    <property type="entry name" value="SCAN_dom"/>
</dbReference>
<evidence type="ECO:0000256" key="3">
    <source>
        <dbReference type="ARBA" id="ARBA00022833"/>
    </source>
</evidence>
<comment type="subcellular location">
    <subcellularLocation>
        <location evidence="5">Nucleus</location>
    </subcellularLocation>
</comment>
<dbReference type="GO" id="GO:0005634">
    <property type="term" value="C:nucleus"/>
    <property type="evidence" value="ECO:0007669"/>
    <property type="project" value="UniProtKB-SubCell"/>
</dbReference>
<dbReference type="InterPro" id="IPR038269">
    <property type="entry name" value="SCAN_sf"/>
</dbReference>
<dbReference type="Gene3D" id="1.10.4020.10">
    <property type="entry name" value="DNA breaking-rejoining enzymes"/>
    <property type="match status" value="1"/>
</dbReference>
<evidence type="ECO:0000256" key="4">
    <source>
        <dbReference type="ARBA" id="ARBA00023242"/>
    </source>
</evidence>